<keyword evidence="5 7" id="KW-0067">ATP-binding</keyword>
<keyword evidence="1" id="KW-0813">Transport</keyword>
<dbReference type="GO" id="GO:0016887">
    <property type="term" value="F:ATP hydrolysis activity"/>
    <property type="evidence" value="ECO:0007669"/>
    <property type="project" value="InterPro"/>
</dbReference>
<dbReference type="InterPro" id="IPR003439">
    <property type="entry name" value="ABC_transporter-like_ATP-bd"/>
</dbReference>
<keyword evidence="8" id="KW-1185">Reference proteome</keyword>
<keyword evidence="4" id="KW-0547">Nucleotide-binding</keyword>
<evidence type="ECO:0000256" key="2">
    <source>
        <dbReference type="ARBA" id="ARBA00022475"/>
    </source>
</evidence>
<dbReference type="Proteomes" id="UP000199365">
    <property type="component" value="Unassembled WGS sequence"/>
</dbReference>
<proteinExistence type="predicted"/>
<dbReference type="GO" id="GO:0005524">
    <property type="term" value="F:ATP binding"/>
    <property type="evidence" value="ECO:0007669"/>
    <property type="project" value="UniProtKB-KW"/>
</dbReference>
<dbReference type="AlphaFoldDB" id="A0A1H1KBP9"/>
<dbReference type="InterPro" id="IPR050153">
    <property type="entry name" value="Metal_Ion_Import_ABC"/>
</dbReference>
<name>A0A1H1KBP9_9BURK</name>
<dbReference type="EMBL" id="FNKX01000003">
    <property type="protein sequence ID" value="SDR59723.1"/>
    <property type="molecule type" value="Genomic_DNA"/>
</dbReference>
<organism evidence="7 8">
    <name type="scientific">Paraburkholderia tuberum</name>
    <dbReference type="NCBI Taxonomy" id="157910"/>
    <lineage>
        <taxon>Bacteria</taxon>
        <taxon>Pseudomonadati</taxon>
        <taxon>Pseudomonadota</taxon>
        <taxon>Betaproteobacteria</taxon>
        <taxon>Burkholderiales</taxon>
        <taxon>Burkholderiaceae</taxon>
        <taxon>Paraburkholderia</taxon>
    </lineage>
</organism>
<dbReference type="STRING" id="157910.SAMN05445850_6939"/>
<evidence type="ECO:0000313" key="8">
    <source>
        <dbReference type="Proteomes" id="UP000199365"/>
    </source>
</evidence>
<keyword evidence="3" id="KW-0997">Cell inner membrane</keyword>
<evidence type="ECO:0000256" key="1">
    <source>
        <dbReference type="ARBA" id="ARBA00022448"/>
    </source>
</evidence>
<dbReference type="SUPFAM" id="SSF52540">
    <property type="entry name" value="P-loop containing nucleoside triphosphate hydrolases"/>
    <property type="match status" value="1"/>
</dbReference>
<dbReference type="Pfam" id="PF00005">
    <property type="entry name" value="ABC_tran"/>
    <property type="match status" value="1"/>
</dbReference>
<accession>A0A1H1KBP9</accession>
<dbReference type="PANTHER" id="PTHR42734">
    <property type="entry name" value="METAL TRANSPORT SYSTEM ATP-BINDING PROTEIN TM_0124-RELATED"/>
    <property type="match status" value="1"/>
</dbReference>
<evidence type="ECO:0000259" key="6">
    <source>
        <dbReference type="PROSITE" id="PS50893"/>
    </source>
</evidence>
<dbReference type="PROSITE" id="PS50893">
    <property type="entry name" value="ABC_TRANSPORTER_2"/>
    <property type="match status" value="1"/>
</dbReference>
<protein>
    <submittedName>
        <fullName evidence="7">Zinc/manganese transport system ATP-binding protein</fullName>
    </submittedName>
</protein>
<dbReference type="InterPro" id="IPR027417">
    <property type="entry name" value="P-loop_NTPase"/>
</dbReference>
<evidence type="ECO:0000256" key="5">
    <source>
        <dbReference type="ARBA" id="ARBA00022840"/>
    </source>
</evidence>
<sequence>MCPGNEVLAVDRVSVSFPGHSVLHEVSFSLEAGKFCGLIGSNGSGKTTLLRTILGFQVASAGSIRINGARSLTSVGYVPQKIALDPYLPMRARDLVSLGLEGHRLGLPLPSKKRREAVDGMLKAVDAEPFADQRIGELSGGQQQRVLIAHALVRRPRLLLLDEPLANLDMRSVAEIVALLRRLSVEHGLAVLLSAHDMNPLLPVMDRIVYLANGHAASGATDEVVRTEVLSRLYGYHIDVVRVHGRVLVIAAGTEAEMLAAVRRDPAHIVQVP</sequence>
<dbReference type="RefSeq" id="WP_090811893.1">
    <property type="nucleotide sequence ID" value="NZ_FNKX01000003.1"/>
</dbReference>
<gene>
    <name evidence="7" type="ORF">SAMN05445850_6939</name>
</gene>
<feature type="domain" description="ABC transporter" evidence="6">
    <location>
        <begin position="8"/>
        <end position="238"/>
    </location>
</feature>
<dbReference type="Gene3D" id="3.40.50.300">
    <property type="entry name" value="P-loop containing nucleotide triphosphate hydrolases"/>
    <property type="match status" value="1"/>
</dbReference>
<evidence type="ECO:0000313" key="7">
    <source>
        <dbReference type="EMBL" id="SDR59723.1"/>
    </source>
</evidence>
<dbReference type="InterPro" id="IPR003593">
    <property type="entry name" value="AAA+_ATPase"/>
</dbReference>
<keyword evidence="3" id="KW-0472">Membrane</keyword>
<reference evidence="8" key="1">
    <citation type="submission" date="2016-10" db="EMBL/GenBank/DDBJ databases">
        <authorList>
            <person name="Varghese N."/>
            <person name="Submissions S."/>
        </authorList>
    </citation>
    <scope>NUCLEOTIDE SEQUENCE [LARGE SCALE GENOMIC DNA]</scope>
    <source>
        <strain evidence="8">DUS833</strain>
    </source>
</reference>
<dbReference type="SMART" id="SM00382">
    <property type="entry name" value="AAA"/>
    <property type="match status" value="1"/>
</dbReference>
<evidence type="ECO:0000256" key="3">
    <source>
        <dbReference type="ARBA" id="ARBA00022519"/>
    </source>
</evidence>
<evidence type="ECO:0000256" key="4">
    <source>
        <dbReference type="ARBA" id="ARBA00022741"/>
    </source>
</evidence>
<keyword evidence="2" id="KW-1003">Cell membrane</keyword>